<name>A0A6P7XS71_9AMPH</name>
<evidence type="ECO:0000256" key="10">
    <source>
        <dbReference type="ARBA" id="ARBA00031932"/>
    </source>
</evidence>
<keyword evidence="6" id="KW-0963">Cytoplasm</keyword>
<evidence type="ECO:0000256" key="9">
    <source>
        <dbReference type="ARBA" id="ARBA00023242"/>
    </source>
</evidence>
<dbReference type="PANTHER" id="PTHR46822:SF1">
    <property type="entry name" value="COILED-COIL ALPHA-HELICAL ROD PROTEIN 1"/>
    <property type="match status" value="1"/>
</dbReference>
<feature type="compositionally biased region" description="Basic and acidic residues" evidence="12">
    <location>
        <begin position="1"/>
        <end position="11"/>
    </location>
</feature>
<dbReference type="RefSeq" id="XP_030053274.1">
    <property type="nucleotide sequence ID" value="XM_030197414.1"/>
</dbReference>
<dbReference type="GeneID" id="115466266"/>
<comment type="subcellular location">
    <subcellularLocation>
        <location evidence="3">Cytoplasm</location>
    </subcellularLocation>
    <subcellularLocation>
        <location evidence="2">Nucleus</location>
    </subcellularLocation>
</comment>
<dbReference type="GO" id="GO:0030154">
    <property type="term" value="P:cell differentiation"/>
    <property type="evidence" value="ECO:0007669"/>
    <property type="project" value="UniProtKB-KW"/>
</dbReference>
<dbReference type="InterPro" id="IPR009800">
    <property type="entry name" value="HCR"/>
</dbReference>
<keyword evidence="8 11" id="KW-0175">Coiled coil</keyword>
<dbReference type="RefSeq" id="XP_030053273.1">
    <property type="nucleotide sequence ID" value="XM_030197413.1"/>
</dbReference>
<keyword evidence="13" id="KW-1185">Reference proteome</keyword>
<feature type="coiled-coil region" evidence="11">
    <location>
        <begin position="503"/>
        <end position="537"/>
    </location>
</feature>
<gene>
    <name evidence="14 15" type="primary">CCHCR1</name>
</gene>
<dbReference type="GO" id="GO:0005814">
    <property type="term" value="C:centriole"/>
    <property type="evidence" value="ECO:0007669"/>
    <property type="project" value="TreeGrafter"/>
</dbReference>
<comment type="function">
    <text evidence="1">May be a regulator of keratinocyte proliferation or differentiation.</text>
</comment>
<dbReference type="Proteomes" id="UP000515156">
    <property type="component" value="Chromosome 3"/>
</dbReference>
<dbReference type="CTD" id="54535"/>
<evidence type="ECO:0000256" key="4">
    <source>
        <dbReference type="ARBA" id="ARBA00016468"/>
    </source>
</evidence>
<dbReference type="PANTHER" id="PTHR46822">
    <property type="entry name" value="COILED-COIL ALPHA-HELICAL ROD PROTEIN 1"/>
    <property type="match status" value="1"/>
</dbReference>
<feature type="region of interest" description="Disordered" evidence="12">
    <location>
        <begin position="829"/>
        <end position="861"/>
    </location>
</feature>
<protein>
    <recommendedName>
        <fullName evidence="4">Coiled-coil alpha-helical rod protein 1</fullName>
    </recommendedName>
    <alternativeName>
        <fullName evidence="10">Alpha-helical coiled-coil rod protein</fullName>
    </alternativeName>
</protein>
<evidence type="ECO:0000256" key="8">
    <source>
        <dbReference type="ARBA" id="ARBA00023054"/>
    </source>
</evidence>
<evidence type="ECO:0000313" key="14">
    <source>
        <dbReference type="RefSeq" id="XP_030053273.1"/>
    </source>
</evidence>
<dbReference type="AlphaFoldDB" id="A0A6P7XS71"/>
<sequence>MDDRKKERENLEPPAAFTIPKSAGQIELIPPSHFQRKPPLATPPLAPHATRPVSLSPPAVAPNPWTPLCQELLALRRENEYLKAAQRSTDGRDAHRGRSRTAFKETGIRARSQDRDADFTAPQHALELARKAETISRQTSDIWWLEAKAQELGTATTHLEHEREATLAFLQEVAEGLQAQLRASELERALVEEKALRQQEELKDLEESLTRERDQAQAELERQKEDMVILRERKQEAHRLREELHEVTGKESKRVQEMNRLREELQEAQKHYQEKLLKATEAHSEEVVQLQHKVQILEEERERVRQEVMQLQAELLSANQEREVLAEQLRGANTELDSQKSLVQQLRTYVGQLVPDDTRAEEWRQEKEQLVATVQQLEREREVLKTSMELLNVRLSSLTDILSIQEEELAKKAKPESLDMDSERVHALLTRWRQKVFALMLQLKSQEIQHCDDVSQIRKKVLDLEEELEAGNQRQAVLLHSLQDRTAELDMERVSHKGAKDELFHAREVVMRLQQQLDKAEEMVHQLNNAVKSFHQVVLGQESATKAAASRLQALGQRITFASKRIDTIQGLVARKSVLARLQLEERAKKNVTAPEGDSCGPSYEDLRAEVELLHQERDSLSAELKRSAQIIERKVSEARKKFEVELDEQQAAMRHLQEALEEESRSQRLLAQERRAALEEKEEREEDLKEQLRTAEQVLGESREHAEALRDELSQQQEQYEQALQQKVTEVEAQMQQQLTEMEKRLQEARREHTKAVVALRQVERQTTREKERAQELLKVQEAAQQQEIQQLSKKLQELERDRNLLMATLRQEGLLKQYKETRKAAIQPSPAWYESQAGDKPSLQPHTLRPGAGQPSKESLSALLDNLQTLGAAILQEEEDEPSEEEETLNKKEE</sequence>
<evidence type="ECO:0000256" key="1">
    <source>
        <dbReference type="ARBA" id="ARBA00003936"/>
    </source>
</evidence>
<dbReference type="KEGG" id="muo:115466266"/>
<evidence type="ECO:0000256" key="7">
    <source>
        <dbReference type="ARBA" id="ARBA00022782"/>
    </source>
</evidence>
<evidence type="ECO:0000313" key="15">
    <source>
        <dbReference type="RefSeq" id="XP_030053274.1"/>
    </source>
</evidence>
<evidence type="ECO:0000313" key="13">
    <source>
        <dbReference type="Proteomes" id="UP000515156"/>
    </source>
</evidence>
<feature type="coiled-coil region" evidence="11">
    <location>
        <begin position="167"/>
        <end position="335"/>
    </location>
</feature>
<organism evidence="13 15">
    <name type="scientific">Microcaecilia unicolor</name>
    <dbReference type="NCBI Taxonomy" id="1415580"/>
    <lineage>
        <taxon>Eukaryota</taxon>
        <taxon>Metazoa</taxon>
        <taxon>Chordata</taxon>
        <taxon>Craniata</taxon>
        <taxon>Vertebrata</taxon>
        <taxon>Euteleostomi</taxon>
        <taxon>Amphibia</taxon>
        <taxon>Gymnophiona</taxon>
        <taxon>Siphonopidae</taxon>
        <taxon>Microcaecilia</taxon>
    </lineage>
</organism>
<reference evidence="14 15" key="1">
    <citation type="submission" date="2025-04" db="UniProtKB">
        <authorList>
            <consortium name="RefSeq"/>
        </authorList>
    </citation>
    <scope>IDENTIFICATION</scope>
</reference>
<evidence type="ECO:0000256" key="5">
    <source>
        <dbReference type="ARBA" id="ARBA00022473"/>
    </source>
</evidence>
<dbReference type="GO" id="GO:0006611">
    <property type="term" value="P:protein export from nucleus"/>
    <property type="evidence" value="ECO:0007669"/>
    <property type="project" value="TreeGrafter"/>
</dbReference>
<feature type="region of interest" description="Disordered" evidence="12">
    <location>
        <begin position="1"/>
        <end position="60"/>
    </location>
</feature>
<dbReference type="GO" id="GO:0005737">
    <property type="term" value="C:cytoplasm"/>
    <property type="evidence" value="ECO:0007669"/>
    <property type="project" value="UniProtKB-SubCell"/>
</dbReference>
<proteinExistence type="predicted"/>
<evidence type="ECO:0000256" key="2">
    <source>
        <dbReference type="ARBA" id="ARBA00004123"/>
    </source>
</evidence>
<keyword evidence="5" id="KW-0217">Developmental protein</keyword>
<evidence type="ECO:0000256" key="11">
    <source>
        <dbReference type="SAM" id="Coils"/>
    </source>
</evidence>
<feature type="coiled-coil region" evidence="11">
    <location>
        <begin position="604"/>
        <end position="810"/>
    </location>
</feature>
<evidence type="ECO:0000256" key="3">
    <source>
        <dbReference type="ARBA" id="ARBA00004496"/>
    </source>
</evidence>
<dbReference type="OrthoDB" id="193258at2759"/>
<evidence type="ECO:0000256" key="6">
    <source>
        <dbReference type="ARBA" id="ARBA00022490"/>
    </source>
</evidence>
<keyword evidence="9" id="KW-0539">Nucleus</keyword>
<accession>A0A6P7XS71</accession>
<dbReference type="Pfam" id="PF07111">
    <property type="entry name" value="HCR"/>
    <property type="match status" value="1"/>
</dbReference>
<keyword evidence="7" id="KW-0221">Differentiation</keyword>
<dbReference type="GO" id="GO:0005634">
    <property type="term" value="C:nucleus"/>
    <property type="evidence" value="ECO:0007669"/>
    <property type="project" value="UniProtKB-SubCell"/>
</dbReference>
<evidence type="ECO:0000256" key="12">
    <source>
        <dbReference type="SAM" id="MobiDB-lite"/>
    </source>
</evidence>
<feature type="coiled-coil region" evidence="11">
    <location>
        <begin position="360"/>
        <end position="394"/>
    </location>
</feature>